<dbReference type="STRING" id="481719.LASUN_13200"/>
<keyword evidence="1" id="KW-0812">Transmembrane</keyword>
<accession>A0A1E7XCC2</accession>
<sequence length="55" mass="6156">MNNKSNELKPFKITGTIFFLVFIALAFLGGDKDQMSIGVCSLWIWGLLIQITHGK</sequence>
<protein>
    <submittedName>
        <fullName evidence="2">Uncharacterized protein</fullName>
    </submittedName>
</protein>
<evidence type="ECO:0000313" key="2">
    <source>
        <dbReference type="EMBL" id="OFA10770.1"/>
    </source>
</evidence>
<feature type="transmembrane region" description="Helical" evidence="1">
    <location>
        <begin position="12"/>
        <end position="29"/>
    </location>
</feature>
<evidence type="ECO:0000256" key="1">
    <source>
        <dbReference type="SAM" id="Phobius"/>
    </source>
</evidence>
<dbReference type="Proteomes" id="UP000177010">
    <property type="component" value="Unassembled WGS sequence"/>
</dbReference>
<feature type="transmembrane region" description="Helical" evidence="1">
    <location>
        <begin position="35"/>
        <end position="52"/>
    </location>
</feature>
<gene>
    <name evidence="2" type="ORF">LASUN_13200</name>
</gene>
<keyword evidence="1" id="KW-0472">Membrane</keyword>
<keyword evidence="1" id="KW-1133">Transmembrane helix</keyword>
<dbReference type="AlphaFoldDB" id="A0A1E7XCC2"/>
<evidence type="ECO:0000313" key="3">
    <source>
        <dbReference type="Proteomes" id="UP000177010"/>
    </source>
</evidence>
<proteinExistence type="predicted"/>
<reference evidence="2 3" key="1">
    <citation type="submission" date="2016-09" db="EMBL/GenBank/DDBJ databases">
        <title>Genome Sequence of Lactobacillus sunkii Strain CG01.</title>
        <authorList>
            <person name="Poehlein A."/>
            <person name="Gabris C."/>
            <person name="Bengelsdorf F.R."/>
            <person name="Duerre P."/>
            <person name="Daniel R."/>
        </authorList>
    </citation>
    <scope>NUCLEOTIDE SEQUENCE [LARGE SCALE GENOMIC DNA]</scope>
    <source>
        <strain evidence="2 3">CG_D</strain>
    </source>
</reference>
<dbReference type="EMBL" id="MIQE01000012">
    <property type="protein sequence ID" value="OFA10770.1"/>
    <property type="molecule type" value="Genomic_DNA"/>
</dbReference>
<name>A0A1E7XCC2_9LACO</name>
<comment type="caution">
    <text evidence="2">The sequence shown here is derived from an EMBL/GenBank/DDBJ whole genome shotgun (WGS) entry which is preliminary data.</text>
</comment>
<dbReference type="RefSeq" id="WP_176744921.1">
    <property type="nucleotide sequence ID" value="NZ_JAZHVW010000002.1"/>
</dbReference>
<organism evidence="2 3">
    <name type="scientific">Lentilactobacillus sunkii</name>
    <dbReference type="NCBI Taxonomy" id="481719"/>
    <lineage>
        <taxon>Bacteria</taxon>
        <taxon>Bacillati</taxon>
        <taxon>Bacillota</taxon>
        <taxon>Bacilli</taxon>
        <taxon>Lactobacillales</taxon>
        <taxon>Lactobacillaceae</taxon>
        <taxon>Lentilactobacillus</taxon>
    </lineage>
</organism>